<dbReference type="EMBL" id="PHFL01000060">
    <property type="protein sequence ID" value="RFM23695.1"/>
    <property type="molecule type" value="Genomic_DNA"/>
</dbReference>
<dbReference type="PANTHER" id="PTHR42865:SF7">
    <property type="entry name" value="PROTON_GLUTAMATE-ASPARTATE SYMPORTER"/>
    <property type="match status" value="1"/>
</dbReference>
<dbReference type="Proteomes" id="UP000266389">
    <property type="component" value="Unassembled WGS sequence"/>
</dbReference>
<gene>
    <name evidence="8" type="ORF">D0433_10030</name>
</gene>
<dbReference type="InterPro" id="IPR036458">
    <property type="entry name" value="Na:dicarbo_symporter_sf"/>
</dbReference>
<comment type="subcellular location">
    <subcellularLocation>
        <location evidence="1">Cell membrane</location>
        <topology evidence="1">Multi-pass membrane protein</topology>
    </subcellularLocation>
</comment>
<dbReference type="SUPFAM" id="SSF118215">
    <property type="entry name" value="Proton glutamate symport protein"/>
    <property type="match status" value="1"/>
</dbReference>
<keyword evidence="6 7" id="KW-0472">Membrane</keyword>
<evidence type="ECO:0000313" key="8">
    <source>
        <dbReference type="EMBL" id="RFM23695.1"/>
    </source>
</evidence>
<dbReference type="GO" id="GO:0015293">
    <property type="term" value="F:symporter activity"/>
    <property type="evidence" value="ECO:0007669"/>
    <property type="project" value="UniProtKB-KW"/>
</dbReference>
<accession>A0A395LYW6</accession>
<feature type="transmembrane region" description="Helical" evidence="7">
    <location>
        <begin position="53"/>
        <end position="78"/>
    </location>
</feature>
<keyword evidence="5 7" id="KW-1133">Transmembrane helix</keyword>
<dbReference type="InterPro" id="IPR001991">
    <property type="entry name" value="Na-dicarboxylate_symporter"/>
</dbReference>
<evidence type="ECO:0000256" key="3">
    <source>
        <dbReference type="ARBA" id="ARBA00022475"/>
    </source>
</evidence>
<evidence type="ECO:0000313" key="9">
    <source>
        <dbReference type="Proteomes" id="UP000266389"/>
    </source>
</evidence>
<dbReference type="GO" id="GO:0006835">
    <property type="term" value="P:dicarboxylic acid transport"/>
    <property type="evidence" value="ECO:0007669"/>
    <property type="project" value="TreeGrafter"/>
</dbReference>
<keyword evidence="4 7" id="KW-0812">Transmembrane</keyword>
<feature type="transmembrane region" description="Helical" evidence="7">
    <location>
        <begin position="90"/>
        <end position="112"/>
    </location>
</feature>
<keyword evidence="3" id="KW-1003">Cell membrane</keyword>
<dbReference type="GO" id="GO:0005886">
    <property type="term" value="C:plasma membrane"/>
    <property type="evidence" value="ECO:0007669"/>
    <property type="project" value="UniProtKB-SubCell"/>
</dbReference>
<feature type="transmembrane region" description="Helical" evidence="7">
    <location>
        <begin position="9"/>
        <end position="33"/>
    </location>
</feature>
<evidence type="ECO:0000256" key="6">
    <source>
        <dbReference type="ARBA" id="ARBA00023136"/>
    </source>
</evidence>
<evidence type="ECO:0000256" key="2">
    <source>
        <dbReference type="ARBA" id="ARBA00022448"/>
    </source>
</evidence>
<keyword evidence="2" id="KW-0813">Transport</keyword>
<evidence type="ECO:0000256" key="5">
    <source>
        <dbReference type="ARBA" id="ARBA00022989"/>
    </source>
</evidence>
<dbReference type="PRINTS" id="PR00173">
    <property type="entry name" value="EDTRNSPORT"/>
</dbReference>
<organism evidence="8 9">
    <name type="scientific">Candidatus Thermochlorobacter aerophilus</name>
    <dbReference type="NCBI Taxonomy" id="1868324"/>
    <lineage>
        <taxon>Bacteria</taxon>
        <taxon>Pseudomonadati</taxon>
        <taxon>Chlorobiota</taxon>
        <taxon>Chlorobiia</taxon>
        <taxon>Chlorobiales</taxon>
        <taxon>Candidatus Thermochlorobacteriaceae</taxon>
        <taxon>Candidatus Thermochlorobacter</taxon>
    </lineage>
</organism>
<evidence type="ECO:0000256" key="4">
    <source>
        <dbReference type="ARBA" id="ARBA00022692"/>
    </source>
</evidence>
<comment type="caution">
    <text evidence="8">The sequence shown here is derived from an EMBL/GenBank/DDBJ whole genome shotgun (WGS) entry which is preliminary data.</text>
</comment>
<protein>
    <submittedName>
        <fullName evidence="8">Dicarboxylate/amino acid:cation symporter</fullName>
    </submittedName>
</protein>
<name>A0A395LYW6_9BACT</name>
<dbReference type="PANTHER" id="PTHR42865">
    <property type="entry name" value="PROTON/GLUTAMATE-ASPARTATE SYMPORTER"/>
    <property type="match status" value="1"/>
</dbReference>
<feature type="transmembrane region" description="Helical" evidence="7">
    <location>
        <begin position="251"/>
        <end position="270"/>
    </location>
</feature>
<sequence length="455" mass="48727">MSKTARKKLALHTQIFIGLTAGLVAGLLVNIFFPNDETVKWVAKEIAYPIGQVFLRLIFMVIVPLIFSALVLGVADLGDVKKIGRVGIKTLLFTVVITALGVVVGIVLVNLFQPGVGLSQESRNLLMSTLSQNQAVSSILSSASESKSFTQTLLDFIPRNPFVEVTFFLDPNYRGGGLIAMMFFALMFGIAMTLCEPEKMEPLTKVLQGINDVVMKIIDLAMRLAPYGVAALIFTATSQLGFQIVAILAKYVFVVLLALAFHQFVTYGIIIKLGAKRNPIEFFRGIVEVMLTAFSTSSSNATLPTSMRVSVENLGINRDISNFVLTIGSTANQNGTALYEGITVLFLAQFYGIELSVGQQVLVVLLAILAGVGTAGVPGGSLPLVVLVLQQVGVPVEGIGVILGVDRILDMSRTVVNVTGDITLAAWVESAEPVKHSQDHAASLQTPVEIGNEAQ</sequence>
<dbReference type="AlphaFoldDB" id="A0A395LYW6"/>
<proteinExistence type="predicted"/>
<feature type="transmembrane region" description="Helical" evidence="7">
    <location>
        <begin position="175"/>
        <end position="195"/>
    </location>
</feature>
<evidence type="ECO:0000256" key="7">
    <source>
        <dbReference type="SAM" id="Phobius"/>
    </source>
</evidence>
<dbReference type="Gene3D" id="1.10.3860.10">
    <property type="entry name" value="Sodium:dicarboxylate symporter"/>
    <property type="match status" value="1"/>
</dbReference>
<dbReference type="Pfam" id="PF00375">
    <property type="entry name" value="SDF"/>
    <property type="match status" value="1"/>
</dbReference>
<feature type="transmembrane region" description="Helical" evidence="7">
    <location>
        <begin position="224"/>
        <end position="245"/>
    </location>
</feature>
<evidence type="ECO:0000256" key="1">
    <source>
        <dbReference type="ARBA" id="ARBA00004651"/>
    </source>
</evidence>
<reference evidence="8 9" key="1">
    <citation type="journal article" date="2011" name="ISME J.">
        <title>Community ecology of hot spring cyanobacterial mats: predominant populations and their functional potential.</title>
        <authorList>
            <person name="Klatt C.G."/>
            <person name="Wood J.M."/>
            <person name="Rusch D.B."/>
            <person name="Bateson M.M."/>
            <person name="Hamamura N."/>
            <person name="Heidelberg J.F."/>
            <person name="Grossman A.R."/>
            <person name="Bhaya D."/>
            <person name="Cohan F.M."/>
            <person name="Kuhl M."/>
            <person name="Bryant D.A."/>
            <person name="Ward D.M."/>
        </authorList>
    </citation>
    <scope>NUCLEOTIDE SEQUENCE [LARGE SCALE GENOMIC DNA]</scope>
    <source>
        <strain evidence="8">OS</strain>
    </source>
</reference>